<evidence type="ECO:0000313" key="3">
    <source>
        <dbReference type="Proteomes" id="UP001152795"/>
    </source>
</evidence>
<dbReference type="Proteomes" id="UP001152795">
    <property type="component" value="Unassembled WGS sequence"/>
</dbReference>
<gene>
    <name evidence="2" type="ORF">PACLA_8A019371</name>
</gene>
<keyword evidence="2" id="KW-0548">Nucleotidyltransferase</keyword>
<dbReference type="GO" id="GO:0003964">
    <property type="term" value="F:RNA-directed DNA polymerase activity"/>
    <property type="evidence" value="ECO:0007669"/>
    <property type="project" value="UniProtKB-KW"/>
</dbReference>
<feature type="region of interest" description="Disordered" evidence="1">
    <location>
        <begin position="213"/>
        <end position="239"/>
    </location>
</feature>
<name>A0A6S7IE64_PARCT</name>
<keyword evidence="2" id="KW-0695">RNA-directed DNA polymerase</keyword>
<dbReference type="EMBL" id="CACRXK020004194">
    <property type="protein sequence ID" value="CAB4001858.1"/>
    <property type="molecule type" value="Genomic_DNA"/>
</dbReference>
<comment type="caution">
    <text evidence="2">The sequence shown here is derived from an EMBL/GenBank/DDBJ whole genome shotgun (WGS) entry which is preliminary data.</text>
</comment>
<dbReference type="OrthoDB" id="5981116at2759"/>
<dbReference type="AlphaFoldDB" id="A0A6S7IE64"/>
<reference evidence="2" key="1">
    <citation type="submission" date="2020-04" db="EMBL/GenBank/DDBJ databases">
        <authorList>
            <person name="Alioto T."/>
            <person name="Alioto T."/>
            <person name="Gomez Garrido J."/>
        </authorList>
    </citation>
    <scope>NUCLEOTIDE SEQUENCE</scope>
    <source>
        <strain evidence="2">A484AB</strain>
    </source>
</reference>
<sequence>MNSSGYLPFDEAYHIYSSFFACDPDRQAFRDKLLDPFYGLNVYIITQPGITGKVFIVLKENTEMEAFLVEWFAGMFEEERYENDMKKELHTLDCSTVQLLLKSMDTEFDKNVLRSVLALSHSRPELYDLGIDASSAKQRVNKIIEAAKECENALIAGEDLVRIHLLEKQDKLKREMVEASNTLEKKRNVWPEKRVEDLEDSVRSIKEKLNDIGSQLSNEDTSAKEKTRRAAKRRAESLLNESRIKQRKLGAGRPGEIDEDEERFLLKAIEDMSTVHGRRHDTVMYLHHRVKAKDMLKIVNYRRGTKGKKTLKAVSTVLARGKPKRKHSIQAKRHLGQSLFCCKKPPKTEDNETEPTHHQRAHVKNVIEDFCYNEEDRKYAFIKGMDDKAYVRPGTSVGLRDVKRAGIYQPSDSDAARKLPKYDWVNEEIYVTPSTHRIFTKKPKKVGNKEAYVMTDDESFVFMRPKAHVGSSGTVWSSEVYVLRANRPDLHQVSESSSDYTIIFCSYCTRIKDKVKHFIESTMKADVMAVNSQPDTCPFQIYEEKRLTHTSDYLEKAVDIVNITKMTPGEGQLCGRVQKMVQSVLFSMNNLAKSANTGVHLWNEYQIVIKECDSILQLFADLKLPKAKPRVLELTDAGPGVGCNNGAVQYRMAEAILIHGHDKVVQVHRGRGDSGQNEAERTNAAIGDALVTGETLDWEYHKRFENMSTDEIEALSLQEYEHMEEERMKKKCMESSCRISRESGWRASSKRIPNVQCNPKRKTAISLDKSYLEKYISIKSESGRSNTPGCGYYNKLERFCQLHFKRGELYIEYLKGSCEEIGELCDFCRVWSGPKTDYVPRPYPNYAETGFHYLPGRQTPVRDEEGNIRAIDDFQPRAALKNFTSSK</sequence>
<evidence type="ECO:0000256" key="1">
    <source>
        <dbReference type="SAM" id="MobiDB-lite"/>
    </source>
</evidence>
<keyword evidence="2" id="KW-0808">Transferase</keyword>
<organism evidence="2 3">
    <name type="scientific">Paramuricea clavata</name>
    <name type="common">Red gorgonian</name>
    <name type="synonym">Violescent sea-whip</name>
    <dbReference type="NCBI Taxonomy" id="317549"/>
    <lineage>
        <taxon>Eukaryota</taxon>
        <taxon>Metazoa</taxon>
        <taxon>Cnidaria</taxon>
        <taxon>Anthozoa</taxon>
        <taxon>Octocorallia</taxon>
        <taxon>Malacalcyonacea</taxon>
        <taxon>Plexauridae</taxon>
        <taxon>Paramuricea</taxon>
    </lineage>
</organism>
<keyword evidence="3" id="KW-1185">Reference proteome</keyword>
<accession>A0A6S7IE64</accession>
<protein>
    <submittedName>
        <fullName evidence="2">RNA-directed DNA polymerase from transposon X-element</fullName>
    </submittedName>
</protein>
<evidence type="ECO:0000313" key="2">
    <source>
        <dbReference type="EMBL" id="CAB4001858.1"/>
    </source>
</evidence>
<proteinExistence type="predicted"/>